<feature type="chain" id="PRO_5043834481" evidence="1">
    <location>
        <begin position="24"/>
        <end position="574"/>
    </location>
</feature>
<keyword evidence="3" id="KW-0645">Protease</keyword>
<gene>
    <name evidence="3" type="ORF">KSW82_11585</name>
</gene>
<evidence type="ECO:0000313" key="4">
    <source>
        <dbReference type="Proteomes" id="UP001196765"/>
    </source>
</evidence>
<accession>A0AAW4N804</accession>
<dbReference type="AlphaFoldDB" id="A0AAW4N804"/>
<evidence type="ECO:0000256" key="1">
    <source>
        <dbReference type="SAM" id="SignalP"/>
    </source>
</evidence>
<protein>
    <submittedName>
        <fullName evidence="3">M6 family metalloprotease domain-containing protein</fullName>
    </submittedName>
</protein>
<comment type="caution">
    <text evidence="3">The sequence shown here is derived from an EMBL/GenBank/DDBJ whole genome shotgun (WGS) entry which is preliminary data.</text>
</comment>
<reference evidence="3" key="1">
    <citation type="submission" date="2021-06" db="EMBL/GenBank/DDBJ databases">
        <title>Collection of gut derived symbiotic bacterial strains cultured from healthy donors.</title>
        <authorList>
            <person name="Lin H."/>
            <person name="Littmann E."/>
            <person name="Pamer E.G."/>
        </authorList>
    </citation>
    <scope>NUCLEOTIDE SEQUENCE</scope>
    <source>
        <strain evidence="3">MSK.21.74</strain>
    </source>
</reference>
<dbReference type="GO" id="GO:0006508">
    <property type="term" value="P:proteolysis"/>
    <property type="evidence" value="ECO:0007669"/>
    <property type="project" value="InterPro"/>
</dbReference>
<feature type="signal peptide" evidence="1">
    <location>
        <begin position="1"/>
        <end position="23"/>
    </location>
</feature>
<dbReference type="PANTHER" id="PTHR41775">
    <property type="entry name" value="SECRETED PROTEIN-RELATED"/>
    <property type="match status" value="1"/>
</dbReference>
<keyword evidence="1" id="KW-0732">Signal</keyword>
<dbReference type="RefSeq" id="WP_217744772.1">
    <property type="nucleotide sequence ID" value="NZ_JAHOEI010000049.1"/>
</dbReference>
<dbReference type="GO" id="GO:0008237">
    <property type="term" value="F:metallopeptidase activity"/>
    <property type="evidence" value="ECO:0007669"/>
    <property type="project" value="UniProtKB-KW"/>
</dbReference>
<sequence>MKKTIISLALAFLGIANLYAVKAKPGIAKIMLADGTMACATLHGDETFHYYMLLDGTPLRETQDGKYEKITAEELNTRKTRAFSSENITRASEIGTVRPSYFPHKGSPKALVLLVQFQDVKFKSKDPVATFNHYLNGKKGEAMPEADKEVFITNETYCQNYGSVQQYFAEMSDNQFIPQFDVVGPVTVSKNSAYYGKNGGDDGSDTNYPQMIKEACQQVDDKVNFADYDSDGDGNVDLVYVIYAGYSESISGNSGDCLWPKSGTVGGLGIYDGKYVCRFGINNELNNKPADTQDGKYFINGIGLFCHEFSHTLGLPDIYPTNGITDHNQSPEYWDVMDMGNYQANGYQPIPYSPWEKSIVGWKQPTLLSDTEAQQLKLEPYDKASDAYKIIANSQGEYLLLQNIRNEGWYKEAPGYGMLVWRIDYDDLPSVNLFDNPNNTTGKPRVMIVPADGMVYNSYNEKVSSDDIITSLQNDPFPTYKAGSATEYEVNSLTSITLNNSVDTSHPLYNITKDEATGLVTFDYLKNFSPTGISSVIIGKNRPTAYFDLEGRKVSVPQKGKIYITSKGQKIVYQ</sequence>
<name>A0AAW4N804_9BACT</name>
<dbReference type="PANTHER" id="PTHR41775:SF1">
    <property type="entry name" value="PEPTIDASE M6-LIKE DOMAIN-CONTAINING PROTEIN"/>
    <property type="match status" value="1"/>
</dbReference>
<organism evidence="3 4">
    <name type="scientific">Segatella copri</name>
    <dbReference type="NCBI Taxonomy" id="165179"/>
    <lineage>
        <taxon>Bacteria</taxon>
        <taxon>Pseudomonadati</taxon>
        <taxon>Bacteroidota</taxon>
        <taxon>Bacteroidia</taxon>
        <taxon>Bacteroidales</taxon>
        <taxon>Prevotellaceae</taxon>
        <taxon>Segatella</taxon>
    </lineage>
</organism>
<dbReference type="EMBL" id="JAHOEI010000049">
    <property type="protein sequence ID" value="MBV3388375.1"/>
    <property type="molecule type" value="Genomic_DNA"/>
</dbReference>
<keyword evidence="3" id="KW-0378">Hydrolase</keyword>
<dbReference type="NCBIfam" id="TIGR03296">
    <property type="entry name" value="M6dom_TIGR03296"/>
    <property type="match status" value="1"/>
</dbReference>
<proteinExistence type="predicted"/>
<dbReference type="InterPro" id="IPR008757">
    <property type="entry name" value="Peptidase_M6-like_domain"/>
</dbReference>
<keyword evidence="3" id="KW-0482">Metalloprotease</keyword>
<evidence type="ECO:0000313" key="3">
    <source>
        <dbReference type="EMBL" id="MBV3388375.1"/>
    </source>
</evidence>
<evidence type="ECO:0000259" key="2">
    <source>
        <dbReference type="Pfam" id="PF05547"/>
    </source>
</evidence>
<feature type="domain" description="Peptidase M6-like" evidence="2">
    <location>
        <begin position="106"/>
        <end position="358"/>
    </location>
</feature>
<dbReference type="Proteomes" id="UP001196765">
    <property type="component" value="Unassembled WGS sequence"/>
</dbReference>
<dbReference type="Pfam" id="PF05547">
    <property type="entry name" value="Peptidase_M6"/>
    <property type="match status" value="1"/>
</dbReference>